<organism evidence="1 2">
    <name type="scientific">Neisseria iguanae</name>
    <dbReference type="NCBI Taxonomy" id="90242"/>
    <lineage>
        <taxon>Bacteria</taxon>
        <taxon>Pseudomonadati</taxon>
        <taxon>Pseudomonadota</taxon>
        <taxon>Betaproteobacteria</taxon>
        <taxon>Neisseriales</taxon>
        <taxon>Neisseriaceae</taxon>
        <taxon>Neisseria</taxon>
    </lineage>
</organism>
<dbReference type="AlphaFoldDB" id="A0A2P7U1K5"/>
<proteinExistence type="predicted"/>
<accession>A0A2P7U1K5</accession>
<sequence>MRLPLLPFARNLPPNFTLQWRHSMEHQLWCQSYRSNRKTLHLTRMQILAFGARMPSDGLPVTADQGFVAQQGHLKLPKLNWTVSRNMQGEIRVDGRIWPLADTLPDYSNVHIEPVRLPRAAIRFGVRE</sequence>
<name>A0A2P7U1K5_9NEIS</name>
<protein>
    <submittedName>
        <fullName evidence="1">DUF1850 domain-containing protein</fullName>
    </submittedName>
</protein>
<dbReference type="Pfam" id="PF08905">
    <property type="entry name" value="DUF1850"/>
    <property type="match status" value="1"/>
</dbReference>
<gene>
    <name evidence="1" type="ORF">C7N83_04105</name>
</gene>
<dbReference type="EMBL" id="PXYY01000015">
    <property type="protein sequence ID" value="PSJ80811.1"/>
    <property type="molecule type" value="Genomic_DNA"/>
</dbReference>
<evidence type="ECO:0000313" key="2">
    <source>
        <dbReference type="Proteomes" id="UP000241868"/>
    </source>
</evidence>
<dbReference type="InterPro" id="IPR015001">
    <property type="entry name" value="DUF1850"/>
</dbReference>
<dbReference type="Proteomes" id="UP000241868">
    <property type="component" value="Unassembled WGS sequence"/>
</dbReference>
<reference evidence="1 2" key="1">
    <citation type="submission" date="2018-03" db="EMBL/GenBank/DDBJ databases">
        <title>Neisseria weixii sp. nov., isolated from the intestinal contents of Tibetan Plateau pika (Ochotona curzoniae) in Yushu, Qinghai Province, China.</title>
        <authorList>
            <person name="Gui Z."/>
        </authorList>
    </citation>
    <scope>NUCLEOTIDE SEQUENCE [LARGE SCALE GENOMIC DNA]</scope>
    <source>
        <strain evidence="1 2">ATCC 51483</strain>
    </source>
</reference>
<evidence type="ECO:0000313" key="1">
    <source>
        <dbReference type="EMBL" id="PSJ80811.1"/>
    </source>
</evidence>
<comment type="caution">
    <text evidence="1">The sequence shown here is derived from an EMBL/GenBank/DDBJ whole genome shotgun (WGS) entry which is preliminary data.</text>
</comment>
<keyword evidence="2" id="KW-1185">Reference proteome</keyword>